<sequence>MFKQICAGIMTIAAIWIGSIAIHLGVGANSQLQTAKQAYRVNQTAIQQNHKRTNSLTKSSVSKMMLSNTVNVDDAKKDATDRINNAFNTAYGSVDKDKFNDAKKSIKHQLGSQFGNKLANLINPDGSIPYGNSIQECKIGFGKYDVDSGNMPVVITVKYKATESSTTSSYDYWTAIYNAHKKTFSKAQHEAIMPATQNNQ</sequence>
<dbReference type="EMBL" id="DYXB01000020">
    <property type="protein sequence ID" value="HJF09492.1"/>
    <property type="molecule type" value="Genomic_DNA"/>
</dbReference>
<accession>A0A921K5W9</accession>
<protein>
    <submittedName>
        <fullName evidence="2">Uncharacterized protein</fullName>
    </submittedName>
</protein>
<evidence type="ECO:0000313" key="3">
    <source>
        <dbReference type="Proteomes" id="UP000784793"/>
    </source>
</evidence>
<keyword evidence="1" id="KW-1133">Transmembrane helix</keyword>
<name>A0A921K5W9_9LACO</name>
<proteinExistence type="predicted"/>
<gene>
    <name evidence="2" type="ORF">K8V23_01605</name>
</gene>
<dbReference type="AlphaFoldDB" id="A0A921K5W9"/>
<organism evidence="2 3">
    <name type="scientific">Lactobacillus crispatus</name>
    <dbReference type="NCBI Taxonomy" id="47770"/>
    <lineage>
        <taxon>Bacteria</taxon>
        <taxon>Bacillati</taxon>
        <taxon>Bacillota</taxon>
        <taxon>Bacilli</taxon>
        <taxon>Lactobacillales</taxon>
        <taxon>Lactobacillaceae</taxon>
        <taxon>Lactobacillus</taxon>
    </lineage>
</organism>
<reference evidence="2" key="2">
    <citation type="submission" date="2021-09" db="EMBL/GenBank/DDBJ databases">
        <authorList>
            <person name="Gilroy R."/>
        </authorList>
    </citation>
    <scope>NUCLEOTIDE SEQUENCE</scope>
    <source>
        <strain evidence="2">CHK194-22301</strain>
    </source>
</reference>
<evidence type="ECO:0000256" key="1">
    <source>
        <dbReference type="SAM" id="Phobius"/>
    </source>
</evidence>
<dbReference type="Proteomes" id="UP000784793">
    <property type="component" value="Unassembled WGS sequence"/>
</dbReference>
<comment type="caution">
    <text evidence="2">The sequence shown here is derived from an EMBL/GenBank/DDBJ whole genome shotgun (WGS) entry which is preliminary data.</text>
</comment>
<evidence type="ECO:0000313" key="2">
    <source>
        <dbReference type="EMBL" id="HJF09492.1"/>
    </source>
</evidence>
<keyword evidence="1" id="KW-0472">Membrane</keyword>
<reference evidence="2" key="1">
    <citation type="journal article" date="2021" name="PeerJ">
        <title>Extensive microbial diversity within the chicken gut microbiome revealed by metagenomics and culture.</title>
        <authorList>
            <person name="Gilroy R."/>
            <person name="Ravi A."/>
            <person name="Getino M."/>
            <person name="Pursley I."/>
            <person name="Horton D.L."/>
            <person name="Alikhan N.F."/>
            <person name="Baker D."/>
            <person name="Gharbi K."/>
            <person name="Hall N."/>
            <person name="Watson M."/>
            <person name="Adriaenssens E.M."/>
            <person name="Foster-Nyarko E."/>
            <person name="Jarju S."/>
            <person name="Secka A."/>
            <person name="Antonio M."/>
            <person name="Oren A."/>
            <person name="Chaudhuri R.R."/>
            <person name="La Ragione R."/>
            <person name="Hildebrand F."/>
            <person name="Pallen M.J."/>
        </authorList>
    </citation>
    <scope>NUCLEOTIDE SEQUENCE</scope>
    <source>
        <strain evidence="2">CHK194-22301</strain>
    </source>
</reference>
<feature type="transmembrane region" description="Helical" evidence="1">
    <location>
        <begin position="7"/>
        <end position="26"/>
    </location>
</feature>
<keyword evidence="1" id="KW-0812">Transmembrane</keyword>